<dbReference type="RefSeq" id="WP_220230973.1">
    <property type="nucleotide sequence ID" value="NZ_JAICBX010000005.1"/>
</dbReference>
<sequence length="171" mass="19101">MSKTQPQKNILDDAILEDMRRRNLGRLLDEVHVGFDRHALSYLHAAGYPDITAAHTHVLRTMRIEGDSITRMAENAGISKQAMSKLVAAFEKMGFVEWRTVEGGLARLVHATEEGRRLLSVGIEALQEAEAAYFSELSEAEREVLRDLLLRAATSADAATGRSSAWRRRRA</sequence>
<dbReference type="InterPro" id="IPR039422">
    <property type="entry name" value="MarR/SlyA-like"/>
</dbReference>
<dbReference type="AlphaFoldDB" id="A0AAE3D3M5"/>
<evidence type="ECO:0000259" key="1">
    <source>
        <dbReference type="PROSITE" id="PS50995"/>
    </source>
</evidence>
<dbReference type="PANTHER" id="PTHR33164">
    <property type="entry name" value="TRANSCRIPTIONAL REGULATOR, MARR FAMILY"/>
    <property type="match status" value="1"/>
</dbReference>
<dbReference type="InterPro" id="IPR000835">
    <property type="entry name" value="HTH_MarR-typ"/>
</dbReference>
<dbReference type="InterPro" id="IPR036390">
    <property type="entry name" value="WH_DNA-bd_sf"/>
</dbReference>
<evidence type="ECO:0000313" key="2">
    <source>
        <dbReference type="EMBL" id="MBW8640267.1"/>
    </source>
</evidence>
<keyword evidence="3" id="KW-1185">Reference proteome</keyword>
<dbReference type="SMART" id="SM00347">
    <property type="entry name" value="HTH_MARR"/>
    <property type="match status" value="1"/>
</dbReference>
<dbReference type="Gene3D" id="1.10.10.10">
    <property type="entry name" value="Winged helix-like DNA-binding domain superfamily/Winged helix DNA-binding domain"/>
    <property type="match status" value="1"/>
</dbReference>
<dbReference type="GO" id="GO:0006950">
    <property type="term" value="P:response to stress"/>
    <property type="evidence" value="ECO:0007669"/>
    <property type="project" value="TreeGrafter"/>
</dbReference>
<dbReference type="PANTHER" id="PTHR33164:SF43">
    <property type="entry name" value="HTH-TYPE TRANSCRIPTIONAL REPRESSOR YETL"/>
    <property type="match status" value="1"/>
</dbReference>
<comment type="caution">
    <text evidence="2">The sequence shown here is derived from an EMBL/GenBank/DDBJ whole genome shotgun (WGS) entry which is preliminary data.</text>
</comment>
<proteinExistence type="predicted"/>
<dbReference type="PROSITE" id="PS50995">
    <property type="entry name" value="HTH_MARR_2"/>
    <property type="match status" value="1"/>
</dbReference>
<dbReference type="GO" id="GO:0003700">
    <property type="term" value="F:DNA-binding transcription factor activity"/>
    <property type="evidence" value="ECO:0007669"/>
    <property type="project" value="InterPro"/>
</dbReference>
<name>A0AAE3D3M5_9HYPH</name>
<organism evidence="2 3">
    <name type="scientific">Flavimaribacter sediminis</name>
    <dbReference type="NCBI Taxonomy" id="2865987"/>
    <lineage>
        <taxon>Bacteria</taxon>
        <taxon>Pseudomonadati</taxon>
        <taxon>Pseudomonadota</taxon>
        <taxon>Alphaproteobacteria</taxon>
        <taxon>Hyphomicrobiales</taxon>
        <taxon>Rhizobiaceae</taxon>
        <taxon>Flavimaribacter</taxon>
    </lineage>
</organism>
<dbReference type="SUPFAM" id="SSF46785">
    <property type="entry name" value="Winged helix' DNA-binding domain"/>
    <property type="match status" value="1"/>
</dbReference>
<feature type="domain" description="HTH marR-type" evidence="1">
    <location>
        <begin position="21"/>
        <end position="154"/>
    </location>
</feature>
<evidence type="ECO:0000313" key="3">
    <source>
        <dbReference type="Proteomes" id="UP001196509"/>
    </source>
</evidence>
<accession>A0AAE3D3M5</accession>
<gene>
    <name evidence="2" type="ORF">K1W69_23945</name>
</gene>
<reference evidence="2" key="1">
    <citation type="submission" date="2021-08" db="EMBL/GenBank/DDBJ databases">
        <title>Hoeflea bacterium WL0058 sp. nov., isolated from the sediment.</title>
        <authorList>
            <person name="Wang L."/>
            <person name="Zhang D."/>
        </authorList>
    </citation>
    <scope>NUCLEOTIDE SEQUENCE</scope>
    <source>
        <strain evidence="2">WL0058</strain>
    </source>
</reference>
<protein>
    <recommendedName>
        <fullName evidence="1">HTH marR-type domain-containing protein</fullName>
    </recommendedName>
</protein>
<dbReference type="InterPro" id="IPR036388">
    <property type="entry name" value="WH-like_DNA-bd_sf"/>
</dbReference>
<dbReference type="EMBL" id="JAICBX010000005">
    <property type="protein sequence ID" value="MBW8640267.1"/>
    <property type="molecule type" value="Genomic_DNA"/>
</dbReference>
<dbReference type="Proteomes" id="UP001196509">
    <property type="component" value="Unassembled WGS sequence"/>
</dbReference>